<evidence type="ECO:0000256" key="2">
    <source>
        <dbReference type="ARBA" id="ARBA00022679"/>
    </source>
</evidence>
<evidence type="ECO:0000313" key="4">
    <source>
        <dbReference type="Proteomes" id="UP000053904"/>
    </source>
</evidence>
<protein>
    <submittedName>
        <fullName evidence="3">Putative methyltransferase</fullName>
    </submittedName>
</protein>
<sequence length="244" mass="28117">MSLKIDSAKKLRKEKTKWKSSKDWKEALDKEEEFHKERIRHKSPTIKGTVRITGGTAKNIMIDIPKTTRPLTDRMKVRIFDILSKDIANRTVLDLYAGTGSFALEALSRGAKSAVLVDAGKHAYRILQNNATKTGFDSKTEVIRSKVDDYLEKAIKRGDTFEIIFMDPPYKLFNTKKVYRMQSIINRASKLLPLEKKFKGVIIIKHPKRYPLEKLEFNHLKILETYKFGLNSVSFLIVKDEKKG</sequence>
<dbReference type="GO" id="GO:0008168">
    <property type="term" value="F:methyltransferase activity"/>
    <property type="evidence" value="ECO:0007669"/>
    <property type="project" value="UniProtKB-KW"/>
</dbReference>
<dbReference type="PROSITE" id="PS00092">
    <property type="entry name" value="N6_MTASE"/>
    <property type="match status" value="1"/>
</dbReference>
<keyword evidence="1 3" id="KW-0489">Methyltransferase</keyword>
<dbReference type="Pfam" id="PF03602">
    <property type="entry name" value="Cons_hypoth95"/>
    <property type="match status" value="1"/>
</dbReference>
<dbReference type="CDD" id="cd02440">
    <property type="entry name" value="AdoMet_MTases"/>
    <property type="match status" value="1"/>
</dbReference>
<dbReference type="GO" id="GO:0003676">
    <property type="term" value="F:nucleic acid binding"/>
    <property type="evidence" value="ECO:0007669"/>
    <property type="project" value="InterPro"/>
</dbReference>
<dbReference type="PATRIC" id="fig|1641389.3.peg.378"/>
<evidence type="ECO:0000256" key="1">
    <source>
        <dbReference type="ARBA" id="ARBA00022603"/>
    </source>
</evidence>
<dbReference type="AlphaFoldDB" id="A0A101HIH8"/>
<dbReference type="SUPFAM" id="SSF53335">
    <property type="entry name" value="S-adenosyl-L-methionine-dependent methyltransferases"/>
    <property type="match status" value="1"/>
</dbReference>
<dbReference type="Gene3D" id="3.40.50.150">
    <property type="entry name" value="Vaccinia Virus protein VP39"/>
    <property type="match status" value="1"/>
</dbReference>
<dbReference type="InterPro" id="IPR002052">
    <property type="entry name" value="DNA_methylase_N6_adenine_CS"/>
</dbReference>
<evidence type="ECO:0000313" key="3">
    <source>
        <dbReference type="EMBL" id="KUK77483.1"/>
    </source>
</evidence>
<dbReference type="GO" id="GO:0031167">
    <property type="term" value="P:rRNA methylation"/>
    <property type="evidence" value="ECO:0007669"/>
    <property type="project" value="InterPro"/>
</dbReference>
<dbReference type="Proteomes" id="UP000053904">
    <property type="component" value="Unassembled WGS sequence"/>
</dbReference>
<proteinExistence type="predicted"/>
<comment type="caution">
    <text evidence="3">The sequence shown here is derived from an EMBL/GenBank/DDBJ whole genome shotgun (WGS) entry which is preliminary data.</text>
</comment>
<dbReference type="InterPro" id="IPR004398">
    <property type="entry name" value="RNA_MeTrfase_RsmD"/>
</dbReference>
<name>A0A101HIH8_9BACT</name>
<gene>
    <name evidence="3" type="ORF">XD93_0303</name>
</gene>
<accession>A0A101HIH8</accession>
<reference evidence="4" key="1">
    <citation type="journal article" date="2015" name="MBio">
        <title>Genome-Resolved Metagenomic Analysis Reveals Roles for Candidate Phyla and Other Microbial Community Members in Biogeochemical Transformations in Oil Reservoirs.</title>
        <authorList>
            <person name="Hu P."/>
            <person name="Tom L."/>
            <person name="Singh A."/>
            <person name="Thomas B.C."/>
            <person name="Baker B.J."/>
            <person name="Piceno Y.M."/>
            <person name="Andersen G.L."/>
            <person name="Banfield J.F."/>
        </authorList>
    </citation>
    <scope>NUCLEOTIDE SEQUENCE [LARGE SCALE GENOMIC DNA]</scope>
</reference>
<dbReference type="InterPro" id="IPR029063">
    <property type="entry name" value="SAM-dependent_MTases_sf"/>
</dbReference>
<dbReference type="PANTHER" id="PTHR43542:SF1">
    <property type="entry name" value="METHYLTRANSFERASE"/>
    <property type="match status" value="1"/>
</dbReference>
<dbReference type="EMBL" id="LGGO01000029">
    <property type="protein sequence ID" value="KUK77483.1"/>
    <property type="molecule type" value="Genomic_DNA"/>
</dbReference>
<organism evidence="3 4">
    <name type="scientific">candidate division WS6 bacterium 34_10</name>
    <dbReference type="NCBI Taxonomy" id="1641389"/>
    <lineage>
        <taxon>Bacteria</taxon>
        <taxon>Candidatus Dojkabacteria</taxon>
    </lineage>
</organism>
<dbReference type="PANTHER" id="PTHR43542">
    <property type="entry name" value="METHYLTRANSFERASE"/>
    <property type="match status" value="1"/>
</dbReference>
<keyword evidence="2 3" id="KW-0808">Transferase</keyword>